<dbReference type="UniPathway" id="UPA00031">
    <property type="reaction ID" value="UER00011"/>
</dbReference>
<comment type="pathway">
    <text evidence="1">Amino-acid biosynthesis; L-histidine biosynthesis; L-histidine from 5-phospho-alpha-D-ribose 1-diphosphate: step 6/9.</text>
</comment>
<dbReference type="InterPro" id="IPR020565">
    <property type="entry name" value="ImidazoleglycerP_deHydtase_CS"/>
</dbReference>
<reference evidence="5 6" key="1">
    <citation type="submission" date="2013-12" db="EMBL/GenBank/DDBJ databases">
        <title>Comparative genomics of Petrotoga isolates.</title>
        <authorList>
            <person name="Nesbo C.L."/>
            <person name="Charchuk R."/>
            <person name="Chow K."/>
        </authorList>
    </citation>
    <scope>NUCLEOTIDE SEQUENCE [LARGE SCALE GENOMIC DNA]</scope>
    <source>
        <strain evidence="5 6">DSM 14811</strain>
    </source>
</reference>
<evidence type="ECO:0000256" key="3">
    <source>
        <dbReference type="ARBA" id="ARBA00023102"/>
    </source>
</evidence>
<dbReference type="Pfam" id="PF00475">
    <property type="entry name" value="IGPD"/>
    <property type="match status" value="1"/>
</dbReference>
<dbReference type="NCBIfam" id="NF002114">
    <property type="entry name" value="PRK00951.2-4"/>
    <property type="match status" value="1"/>
</dbReference>
<dbReference type="PROSITE" id="PS00955">
    <property type="entry name" value="IGP_DEHYDRATASE_2"/>
    <property type="match status" value="1"/>
</dbReference>
<evidence type="ECO:0000256" key="2">
    <source>
        <dbReference type="ARBA" id="ARBA00022605"/>
    </source>
</evidence>
<evidence type="ECO:0000256" key="1">
    <source>
        <dbReference type="ARBA" id="ARBA00005047"/>
    </source>
</evidence>
<dbReference type="GO" id="GO:0000105">
    <property type="term" value="P:L-histidine biosynthetic process"/>
    <property type="evidence" value="ECO:0007669"/>
    <property type="project" value="UniProtKB-UniPathway"/>
</dbReference>
<proteinExistence type="predicted"/>
<keyword evidence="4" id="KW-0456">Lyase</keyword>
<dbReference type="Gene3D" id="3.30.230.40">
    <property type="entry name" value="Imidazole glycerol phosphate dehydratase, domain 1"/>
    <property type="match status" value="2"/>
</dbReference>
<keyword evidence="3" id="KW-0368">Histidine biosynthesis</keyword>
<dbReference type="PANTHER" id="PTHR23133">
    <property type="entry name" value="IMIDAZOLEGLYCEROL-PHOSPHATE DEHYDRATASE HIS7"/>
    <property type="match status" value="1"/>
</dbReference>
<organism evidence="5 6">
    <name type="scientific">Petrotoga mexicana DSM 14811</name>
    <dbReference type="NCBI Taxonomy" id="1122954"/>
    <lineage>
        <taxon>Bacteria</taxon>
        <taxon>Thermotogati</taxon>
        <taxon>Thermotogota</taxon>
        <taxon>Thermotogae</taxon>
        <taxon>Petrotogales</taxon>
        <taxon>Petrotogaceae</taxon>
        <taxon>Petrotoga</taxon>
    </lineage>
</organism>
<dbReference type="InterPro" id="IPR020568">
    <property type="entry name" value="Ribosomal_Su5_D2-typ_SF"/>
</dbReference>
<comment type="caution">
    <text evidence="5">The sequence shown here is derived from an EMBL/GenBank/DDBJ whole genome shotgun (WGS) entry which is preliminary data.</text>
</comment>
<accession>A0A2K1P5W9</accession>
<keyword evidence="2" id="KW-0028">Amino-acid biosynthesis</keyword>
<dbReference type="PANTHER" id="PTHR23133:SF2">
    <property type="entry name" value="IMIDAZOLEGLYCEROL-PHOSPHATE DEHYDRATASE"/>
    <property type="match status" value="1"/>
</dbReference>
<dbReference type="InterPro" id="IPR000807">
    <property type="entry name" value="ImidazoleglycerolP_deHydtase"/>
</dbReference>
<sequence>MRRKTDETDIEINYSKELFIDTGDPVLNHLLKTLFYYMEKNIIIKAKFDLNHHLWEDMGITIGQFLKNEVEGKKIKRFGTSILPMDDALILVSVDISRSYTNIDINIKDAEKGFELGNFKELVLGLSRYLQSTIHIKQINGENAHHIIEASFKALGSALKTALEPSDKHESTNRVYEV</sequence>
<dbReference type="RefSeq" id="WP_103077581.1">
    <property type="nucleotide sequence ID" value="NZ_AZRN01000034.1"/>
</dbReference>
<protein>
    <submittedName>
        <fullName evidence="5">Imidazoleglycerol-phosphate dehydratase</fullName>
    </submittedName>
</protein>
<dbReference type="Proteomes" id="UP000236604">
    <property type="component" value="Unassembled WGS sequence"/>
</dbReference>
<dbReference type="EMBL" id="AZRN01000034">
    <property type="protein sequence ID" value="PNR98183.1"/>
    <property type="molecule type" value="Genomic_DNA"/>
</dbReference>
<gene>
    <name evidence="5" type="ORF">X927_08435</name>
</gene>
<keyword evidence="6" id="KW-1185">Reference proteome</keyword>
<name>A0A2K1P5W9_9BACT</name>
<dbReference type="AlphaFoldDB" id="A0A2K1P5W9"/>
<evidence type="ECO:0000313" key="5">
    <source>
        <dbReference type="EMBL" id="PNR98183.1"/>
    </source>
</evidence>
<evidence type="ECO:0000313" key="6">
    <source>
        <dbReference type="Proteomes" id="UP000236604"/>
    </source>
</evidence>
<dbReference type="SUPFAM" id="SSF54211">
    <property type="entry name" value="Ribosomal protein S5 domain 2-like"/>
    <property type="match status" value="2"/>
</dbReference>
<dbReference type="GO" id="GO:0004424">
    <property type="term" value="F:imidazoleglycerol-phosphate dehydratase activity"/>
    <property type="evidence" value="ECO:0007669"/>
    <property type="project" value="InterPro"/>
</dbReference>
<dbReference type="InterPro" id="IPR038494">
    <property type="entry name" value="IGPD_sf"/>
</dbReference>
<evidence type="ECO:0000256" key="4">
    <source>
        <dbReference type="ARBA" id="ARBA00023239"/>
    </source>
</evidence>